<proteinExistence type="inferred from homology"/>
<dbReference type="Proteomes" id="UP000325787">
    <property type="component" value="Chromosome"/>
</dbReference>
<dbReference type="EMBL" id="CP034550">
    <property type="protein sequence ID" value="QFZ20235.1"/>
    <property type="molecule type" value="Genomic_DNA"/>
</dbReference>
<dbReference type="KEGG" id="ssyi:EKG83_24990"/>
<evidence type="ECO:0000256" key="4">
    <source>
        <dbReference type="RuleBase" id="RU000363"/>
    </source>
</evidence>
<evidence type="ECO:0000256" key="2">
    <source>
        <dbReference type="ARBA" id="ARBA00022857"/>
    </source>
</evidence>
<keyword evidence="3" id="KW-0560">Oxidoreductase</keyword>
<keyword evidence="6" id="KW-1185">Reference proteome</keyword>
<dbReference type="Pfam" id="PF00106">
    <property type="entry name" value="adh_short"/>
    <property type="match status" value="1"/>
</dbReference>
<dbReference type="InterPro" id="IPR002347">
    <property type="entry name" value="SDR_fam"/>
</dbReference>
<organism evidence="5 6">
    <name type="scientific">Saccharothrix syringae</name>
    <name type="common">Nocardiopsis syringae</name>
    <dbReference type="NCBI Taxonomy" id="103733"/>
    <lineage>
        <taxon>Bacteria</taxon>
        <taxon>Bacillati</taxon>
        <taxon>Actinomycetota</taxon>
        <taxon>Actinomycetes</taxon>
        <taxon>Pseudonocardiales</taxon>
        <taxon>Pseudonocardiaceae</taxon>
        <taxon>Saccharothrix</taxon>
    </lineage>
</organism>
<dbReference type="CDD" id="cd05324">
    <property type="entry name" value="carb_red_PTCR-like_SDR_c"/>
    <property type="match status" value="1"/>
</dbReference>
<dbReference type="PRINTS" id="PR00080">
    <property type="entry name" value="SDRFAMILY"/>
</dbReference>
<dbReference type="PANTHER" id="PTHR43490:SF99">
    <property type="entry name" value="SHORT-CHAIN DEHYDROGENASE_REDUCTASE"/>
    <property type="match status" value="1"/>
</dbReference>
<dbReference type="GO" id="GO:0016616">
    <property type="term" value="F:oxidoreductase activity, acting on the CH-OH group of donors, NAD or NADP as acceptor"/>
    <property type="evidence" value="ECO:0007669"/>
    <property type="project" value="InterPro"/>
</dbReference>
<dbReference type="Gene3D" id="3.40.50.720">
    <property type="entry name" value="NAD(P)-binding Rossmann-like Domain"/>
    <property type="match status" value="1"/>
</dbReference>
<keyword evidence="2" id="KW-0521">NADP</keyword>
<gene>
    <name evidence="5" type="ORF">EKG83_24990</name>
</gene>
<accession>A0A5Q0H2T2</accession>
<dbReference type="RefSeq" id="WP_033434237.1">
    <property type="nucleotide sequence ID" value="NZ_CP034550.1"/>
</dbReference>
<dbReference type="InterPro" id="IPR036291">
    <property type="entry name" value="NAD(P)-bd_dom_sf"/>
</dbReference>
<evidence type="ECO:0000313" key="6">
    <source>
        <dbReference type="Proteomes" id="UP000325787"/>
    </source>
</evidence>
<protein>
    <submittedName>
        <fullName evidence="5">SDR family oxidoreductase</fullName>
    </submittedName>
</protein>
<evidence type="ECO:0000256" key="3">
    <source>
        <dbReference type="ARBA" id="ARBA00023002"/>
    </source>
</evidence>
<dbReference type="PRINTS" id="PR00081">
    <property type="entry name" value="GDHRDH"/>
</dbReference>
<evidence type="ECO:0000313" key="5">
    <source>
        <dbReference type="EMBL" id="QFZ20235.1"/>
    </source>
</evidence>
<comment type="similarity">
    <text evidence="1 4">Belongs to the short-chain dehydrogenases/reductases (SDR) family.</text>
</comment>
<dbReference type="PANTHER" id="PTHR43490">
    <property type="entry name" value="(+)-NEOMENTHOL DEHYDROGENASE"/>
    <property type="match status" value="1"/>
</dbReference>
<dbReference type="InterPro" id="IPR045313">
    <property type="entry name" value="CBR1-like"/>
</dbReference>
<reference evidence="6" key="1">
    <citation type="journal article" date="2021" name="Curr. Microbiol.">
        <title>Complete genome of nocamycin-producing strain Saccharothrix syringae NRRL B-16468 reveals the biosynthetic potential for secondary metabolites.</title>
        <authorList>
            <person name="Mo X."/>
            <person name="Yang S."/>
        </authorList>
    </citation>
    <scope>NUCLEOTIDE SEQUENCE [LARGE SCALE GENOMIC DNA]</scope>
    <source>
        <strain evidence="6">ATCC 51364 / DSM 43886 / JCM 6844 / KCTC 9398 / NBRC 14523 / NRRL B-16468 / INA 2240</strain>
    </source>
</reference>
<evidence type="ECO:0000256" key="1">
    <source>
        <dbReference type="ARBA" id="ARBA00006484"/>
    </source>
</evidence>
<sequence length="238" mass="24281">MTDTKIALVTGANKGIGYQIAAQLVELGTTVLLAARDRERREKAAAELGAHPIALDVTDPSSATAAAEEVGRRFGRLDVLVNNAGIAGPWEQGPGTGAVDVARAVFETNVLGVIAVTDAMLPLLLRSPAPRVVNVSSGVASLTAMSDPGHRLAALPAGLAYPPSKTALNAVTVQYAKALREHGVLVNAADPGFCATDLNGHRGHRTAAQGAAVAVRLATLGPDGPTGGFHGEDGPLPW</sequence>
<dbReference type="OrthoDB" id="9781117at2"/>
<name>A0A5Q0H2T2_SACSY</name>
<dbReference type="SUPFAM" id="SSF51735">
    <property type="entry name" value="NAD(P)-binding Rossmann-fold domains"/>
    <property type="match status" value="1"/>
</dbReference>
<dbReference type="AlphaFoldDB" id="A0A5Q0H2T2"/>